<comment type="caution">
    <text evidence="1">The sequence shown here is derived from an EMBL/GenBank/DDBJ whole genome shotgun (WGS) entry which is preliminary data.</text>
</comment>
<gene>
    <name evidence="1" type="ORF">Fot_04872</name>
</gene>
<evidence type="ECO:0000313" key="1">
    <source>
        <dbReference type="EMBL" id="KAL2551253.1"/>
    </source>
</evidence>
<dbReference type="Proteomes" id="UP001604277">
    <property type="component" value="Unassembled WGS sequence"/>
</dbReference>
<keyword evidence="2" id="KW-1185">Reference proteome</keyword>
<protein>
    <submittedName>
        <fullName evidence="1">Uncharacterized protein</fullName>
    </submittedName>
</protein>
<dbReference type="EMBL" id="JBFOLJ010000002">
    <property type="protein sequence ID" value="KAL2551253.1"/>
    <property type="molecule type" value="Genomic_DNA"/>
</dbReference>
<dbReference type="AlphaFoldDB" id="A0ABD1WRE8"/>
<organism evidence="1 2">
    <name type="scientific">Forsythia ovata</name>
    <dbReference type="NCBI Taxonomy" id="205694"/>
    <lineage>
        <taxon>Eukaryota</taxon>
        <taxon>Viridiplantae</taxon>
        <taxon>Streptophyta</taxon>
        <taxon>Embryophyta</taxon>
        <taxon>Tracheophyta</taxon>
        <taxon>Spermatophyta</taxon>
        <taxon>Magnoliopsida</taxon>
        <taxon>eudicotyledons</taxon>
        <taxon>Gunneridae</taxon>
        <taxon>Pentapetalae</taxon>
        <taxon>asterids</taxon>
        <taxon>lamiids</taxon>
        <taxon>Lamiales</taxon>
        <taxon>Oleaceae</taxon>
        <taxon>Forsythieae</taxon>
        <taxon>Forsythia</taxon>
    </lineage>
</organism>
<name>A0ABD1WRE8_9LAMI</name>
<evidence type="ECO:0000313" key="2">
    <source>
        <dbReference type="Proteomes" id="UP001604277"/>
    </source>
</evidence>
<proteinExistence type="predicted"/>
<reference evidence="2" key="1">
    <citation type="submission" date="2024-07" db="EMBL/GenBank/DDBJ databases">
        <title>Two chromosome-level genome assemblies of Korean endemic species Abeliophyllum distichum and Forsythia ovata (Oleaceae).</title>
        <authorList>
            <person name="Jang H."/>
        </authorList>
    </citation>
    <scope>NUCLEOTIDE SEQUENCE [LARGE SCALE GENOMIC DNA]</scope>
</reference>
<sequence>MNYCNSKKFEIRSGFQKNIITLQLKKSGDKSKLSDLTNPGDLALPQVFAGEKELKQRRCSVLLRADEKQDIRTARFSVSRRLEIGRNRELKGCEIARRQWPVRKNESF</sequence>
<accession>A0ABD1WRE8</accession>